<dbReference type="Pfam" id="PF03938">
    <property type="entry name" value="OmpH"/>
    <property type="match status" value="1"/>
</dbReference>
<dbReference type="Proteomes" id="UP000005540">
    <property type="component" value="Unassembled WGS sequence"/>
</dbReference>
<sequence length="152" mass="17239">MKKLLSLAVAGFLMLTFTLAKAADIVFIDTPTVVNNSKAGKDAQKLLEEAGKKAQAEIEAKQKTLKQDQKSQEEFQAFAIQKQQEVLKRRDELLGQFMNLVQKNLDAFAKAKNYSLILDKQAVLYGKPELDKTDEFLKFFDSNYEKSSEKIK</sequence>
<dbReference type="OrthoDB" id="14231at2"/>
<dbReference type="PANTHER" id="PTHR35089">
    <property type="entry name" value="CHAPERONE PROTEIN SKP"/>
    <property type="match status" value="1"/>
</dbReference>
<gene>
    <name evidence="4" type="ORF">SULYE_1242</name>
</gene>
<dbReference type="AlphaFoldDB" id="C4FKY8"/>
<keyword evidence="5" id="KW-1185">Reference proteome</keyword>
<evidence type="ECO:0000256" key="2">
    <source>
        <dbReference type="ARBA" id="ARBA00022729"/>
    </source>
</evidence>
<evidence type="ECO:0000256" key="1">
    <source>
        <dbReference type="ARBA" id="ARBA00009091"/>
    </source>
</evidence>
<feature type="signal peptide" evidence="3">
    <location>
        <begin position="1"/>
        <end position="22"/>
    </location>
</feature>
<dbReference type="RefSeq" id="WP_007547438.1">
    <property type="nucleotide sequence ID" value="NZ_ABZS01000124.1"/>
</dbReference>
<dbReference type="Gene3D" id="3.30.910.20">
    <property type="entry name" value="Skp domain"/>
    <property type="match status" value="2"/>
</dbReference>
<dbReference type="EMBL" id="ABZS01000124">
    <property type="protein sequence ID" value="EEP60263.1"/>
    <property type="molecule type" value="Genomic_DNA"/>
</dbReference>
<comment type="caution">
    <text evidence="4">The sequence shown here is derived from an EMBL/GenBank/DDBJ whole genome shotgun (WGS) entry which is preliminary data.</text>
</comment>
<dbReference type="SUPFAM" id="SSF111384">
    <property type="entry name" value="OmpH-like"/>
    <property type="match status" value="1"/>
</dbReference>
<keyword evidence="2 3" id="KW-0732">Signal</keyword>
<dbReference type="GO" id="GO:0005829">
    <property type="term" value="C:cytosol"/>
    <property type="evidence" value="ECO:0007669"/>
    <property type="project" value="TreeGrafter"/>
</dbReference>
<proteinExistence type="inferred from homology"/>
<name>C4FKY8_9AQUI</name>
<accession>C4FKY8</accession>
<dbReference type="InterPro" id="IPR005632">
    <property type="entry name" value="Chaperone_Skp"/>
</dbReference>
<dbReference type="GO" id="GO:0050821">
    <property type="term" value="P:protein stabilization"/>
    <property type="evidence" value="ECO:0007669"/>
    <property type="project" value="TreeGrafter"/>
</dbReference>
<organism evidence="4 5">
    <name type="scientific">Sulfurihydrogenibium yellowstonense SS-5</name>
    <dbReference type="NCBI Taxonomy" id="432331"/>
    <lineage>
        <taxon>Bacteria</taxon>
        <taxon>Pseudomonadati</taxon>
        <taxon>Aquificota</taxon>
        <taxon>Aquificia</taxon>
        <taxon>Aquificales</taxon>
        <taxon>Hydrogenothermaceae</taxon>
        <taxon>Sulfurihydrogenibium</taxon>
    </lineage>
</organism>
<reference evidence="4 5" key="1">
    <citation type="submission" date="2009-04" db="EMBL/GenBank/DDBJ databases">
        <authorList>
            <person name="Reysenbach A.-L."/>
            <person name="Heidelberg J.F."/>
            <person name="Nelson W.C."/>
        </authorList>
    </citation>
    <scope>NUCLEOTIDE SEQUENCE [LARGE SCALE GENOMIC DNA]</scope>
    <source>
        <strain evidence="4 5">SS-5</strain>
    </source>
</reference>
<comment type="similarity">
    <text evidence="1">Belongs to the Skp family.</text>
</comment>
<protein>
    <submittedName>
        <fullName evidence="4">Putative outer membrane chaperone Skp</fullName>
    </submittedName>
</protein>
<evidence type="ECO:0000256" key="3">
    <source>
        <dbReference type="SAM" id="SignalP"/>
    </source>
</evidence>
<evidence type="ECO:0000313" key="4">
    <source>
        <dbReference type="EMBL" id="EEP60263.1"/>
    </source>
</evidence>
<dbReference type="InterPro" id="IPR024930">
    <property type="entry name" value="Skp_dom_sf"/>
</dbReference>
<feature type="chain" id="PRO_5002937926" evidence="3">
    <location>
        <begin position="23"/>
        <end position="152"/>
    </location>
</feature>
<dbReference type="GO" id="GO:0051082">
    <property type="term" value="F:unfolded protein binding"/>
    <property type="evidence" value="ECO:0007669"/>
    <property type="project" value="InterPro"/>
</dbReference>
<dbReference type="PANTHER" id="PTHR35089:SF1">
    <property type="entry name" value="CHAPERONE PROTEIN SKP"/>
    <property type="match status" value="1"/>
</dbReference>
<dbReference type="SMART" id="SM00935">
    <property type="entry name" value="OmpH"/>
    <property type="match status" value="1"/>
</dbReference>
<evidence type="ECO:0000313" key="5">
    <source>
        <dbReference type="Proteomes" id="UP000005540"/>
    </source>
</evidence>